<feature type="region of interest" description="Disordered" evidence="1">
    <location>
        <begin position="1"/>
        <end position="52"/>
    </location>
</feature>
<feature type="compositionally biased region" description="Basic and acidic residues" evidence="1">
    <location>
        <begin position="29"/>
        <end position="41"/>
    </location>
</feature>
<dbReference type="Pfam" id="PF10680">
    <property type="entry name" value="RRN9"/>
    <property type="match status" value="1"/>
</dbReference>
<evidence type="ECO:0000313" key="3">
    <source>
        <dbReference type="EMBL" id="SPQ17747.1"/>
    </source>
</evidence>
<evidence type="ECO:0000313" key="4">
    <source>
        <dbReference type="Proteomes" id="UP000289323"/>
    </source>
</evidence>
<feature type="compositionally biased region" description="Basic residues" evidence="1">
    <location>
        <begin position="368"/>
        <end position="379"/>
    </location>
</feature>
<feature type="compositionally biased region" description="Basic residues" evidence="1">
    <location>
        <begin position="314"/>
        <end position="327"/>
    </location>
</feature>
<feature type="region of interest" description="Disordered" evidence="1">
    <location>
        <begin position="289"/>
        <end position="408"/>
    </location>
</feature>
<protein>
    <submittedName>
        <fullName evidence="3">8cf05e04-f3fe-4339-a121-f2ba7d77e29b</fullName>
    </submittedName>
</protein>
<feature type="region of interest" description="Disordered" evidence="1">
    <location>
        <begin position="655"/>
        <end position="687"/>
    </location>
</feature>
<dbReference type="InterPro" id="IPR013087">
    <property type="entry name" value="Znf_C2H2_type"/>
</dbReference>
<evidence type="ECO:0000256" key="1">
    <source>
        <dbReference type="SAM" id="MobiDB-lite"/>
    </source>
</evidence>
<dbReference type="SMART" id="SM00355">
    <property type="entry name" value="ZnF_C2H2"/>
    <property type="match status" value="2"/>
</dbReference>
<feature type="domain" description="C2H2-type" evidence="2">
    <location>
        <begin position="530"/>
        <end position="558"/>
    </location>
</feature>
<feature type="compositionally biased region" description="Basic and acidic residues" evidence="1">
    <location>
        <begin position="328"/>
        <end position="345"/>
    </location>
</feature>
<reference evidence="3 4" key="1">
    <citation type="submission" date="2018-04" db="EMBL/GenBank/DDBJ databases">
        <authorList>
            <person name="Huttner S."/>
            <person name="Dainat J."/>
        </authorList>
    </citation>
    <scope>NUCLEOTIDE SEQUENCE [LARGE SCALE GENOMIC DNA]</scope>
</reference>
<feature type="compositionally biased region" description="Acidic residues" evidence="1">
    <location>
        <begin position="482"/>
        <end position="492"/>
    </location>
</feature>
<accession>A0A3S4AI75</accession>
<feature type="region of interest" description="Disordered" evidence="1">
    <location>
        <begin position="88"/>
        <end position="117"/>
    </location>
</feature>
<feature type="region of interest" description="Disordered" evidence="1">
    <location>
        <begin position="569"/>
        <end position="591"/>
    </location>
</feature>
<dbReference type="Gene3D" id="3.30.160.60">
    <property type="entry name" value="Classic Zinc Finger"/>
    <property type="match status" value="1"/>
</dbReference>
<dbReference type="EMBL" id="OUUZ01000001">
    <property type="protein sequence ID" value="SPQ17747.1"/>
    <property type="molecule type" value="Genomic_DNA"/>
</dbReference>
<evidence type="ECO:0000259" key="2">
    <source>
        <dbReference type="SMART" id="SM00355"/>
    </source>
</evidence>
<sequence length="687" mass="76126">MIGLTNNRIMIPIKPEPDLDSASATSDLHSLDSETLHETRPNRWRGHPSTWQGWTERDRETWTALENARRGDLAVHLYNACGLKRGWRAGPVQDGDGNGDDDGAGKGWKPDKGWTAWPMKADEVPDDGLLPRAADVNEPFTLRREDRARSFAGCNLEEEISAAMLRCAKERFRRRGLQRGAAGGSAPGVVVQSVEKDDANATATEGETDASGTAATSAKDEDDTDADALARVLRRKRRRAVSPTFTPVLSADDERSSALLRPLARRIMAQLDDTLMILHNQRVAGLGCMSESSASDDDETGVESVPQRAAKSPPPRRYRGGRPKKVHVPREGETEREMLVRLAREGKRKIPTFSSDESEPGRGERSRGRTRSVSSKRRAASASSQAASRSEKSRSRSSSVSSELNREKRLSRWGLRDWRDVLGAAALAGFSPATISRAAQRCATLFREEITMHTLHEQSAASERPAVETVRYVPGAPLPPSSDEETESEEELLQLRTVSRQSSLRPAGASSPEPEREVRRRSRSGTPGILVCPHPGCPRAAEGFRKRSNLERHIRTVHKDQTADYTDYTDAELTEAGRTPRRRSRSATPGGTVHLCHYPHCPRAVEGFRKRSNLARHLRSVHGKRAADFAEDEEDTMDEMDGGVHVDGFLRPIKVRKGWRGDDVQPRPPRSRKRARQGSEELDSFLS</sequence>
<name>A0A3S4AI75_9PEZI</name>
<dbReference type="InterPro" id="IPR019622">
    <property type="entry name" value="Rrn9_dom"/>
</dbReference>
<gene>
    <name evidence="3" type="ORF">TT172_LOCUS166</name>
</gene>
<proteinExistence type="predicted"/>
<organism evidence="3 4">
    <name type="scientific">Thermothielavioides terrestris</name>
    <dbReference type="NCBI Taxonomy" id="2587410"/>
    <lineage>
        <taxon>Eukaryota</taxon>
        <taxon>Fungi</taxon>
        <taxon>Dikarya</taxon>
        <taxon>Ascomycota</taxon>
        <taxon>Pezizomycotina</taxon>
        <taxon>Sordariomycetes</taxon>
        <taxon>Sordariomycetidae</taxon>
        <taxon>Sordariales</taxon>
        <taxon>Chaetomiaceae</taxon>
        <taxon>Thermothielavioides</taxon>
    </lineage>
</organism>
<dbReference type="Proteomes" id="UP000289323">
    <property type="component" value="Unassembled WGS sequence"/>
</dbReference>
<feature type="domain" description="C2H2-type" evidence="2">
    <location>
        <begin position="594"/>
        <end position="622"/>
    </location>
</feature>
<feature type="compositionally biased region" description="Polar residues" evidence="1">
    <location>
        <begin position="201"/>
        <end position="216"/>
    </location>
</feature>
<feature type="region of interest" description="Disordered" evidence="1">
    <location>
        <begin position="200"/>
        <end position="224"/>
    </location>
</feature>
<feature type="region of interest" description="Disordered" evidence="1">
    <location>
        <begin position="456"/>
        <end position="534"/>
    </location>
</feature>
<dbReference type="AlphaFoldDB" id="A0A3S4AI75"/>